<name>K7K7H8_SOYBN</name>
<gene>
    <name evidence="1" type="ORF">GLYMA_02G102100</name>
</gene>
<organism evidence="2">
    <name type="scientific">Glycine max</name>
    <name type="common">Soybean</name>
    <name type="synonym">Glycine hispida</name>
    <dbReference type="NCBI Taxonomy" id="3847"/>
    <lineage>
        <taxon>Eukaryota</taxon>
        <taxon>Viridiplantae</taxon>
        <taxon>Streptophyta</taxon>
        <taxon>Embryophyta</taxon>
        <taxon>Tracheophyta</taxon>
        <taxon>Spermatophyta</taxon>
        <taxon>Magnoliopsida</taxon>
        <taxon>eudicotyledons</taxon>
        <taxon>Gunneridae</taxon>
        <taxon>Pentapetalae</taxon>
        <taxon>rosids</taxon>
        <taxon>fabids</taxon>
        <taxon>Fabales</taxon>
        <taxon>Fabaceae</taxon>
        <taxon>Papilionoideae</taxon>
        <taxon>50 kb inversion clade</taxon>
        <taxon>NPAAA clade</taxon>
        <taxon>indigoferoid/millettioid clade</taxon>
        <taxon>Phaseoleae</taxon>
        <taxon>Glycine</taxon>
        <taxon>Glycine subgen. Soja</taxon>
    </lineage>
</organism>
<reference evidence="2" key="2">
    <citation type="submission" date="2018-02" db="UniProtKB">
        <authorList>
            <consortium name="EnsemblPlants"/>
        </authorList>
    </citation>
    <scope>IDENTIFICATION</scope>
    <source>
        <strain evidence="2">Williams 82</strain>
    </source>
</reference>
<evidence type="ECO:0000313" key="3">
    <source>
        <dbReference type="Proteomes" id="UP000008827"/>
    </source>
</evidence>
<proteinExistence type="predicted"/>
<dbReference type="PaxDb" id="3847-GLYMA02G11375.1"/>
<accession>K7K7H8</accession>
<keyword evidence="3" id="KW-1185">Reference proteome</keyword>
<dbReference type="AlphaFoldDB" id="K7K7H8"/>
<evidence type="ECO:0000313" key="2">
    <source>
        <dbReference type="EnsemblPlants" id="KRH70641"/>
    </source>
</evidence>
<dbReference type="Proteomes" id="UP000008827">
    <property type="component" value="Chromosome 2"/>
</dbReference>
<protein>
    <submittedName>
        <fullName evidence="1 2">Uncharacterized protein</fullName>
    </submittedName>
</protein>
<dbReference type="EnsemblPlants" id="KRH70641">
    <property type="protein sequence ID" value="KRH70641"/>
    <property type="gene ID" value="GLYMA_02G102100"/>
</dbReference>
<dbReference type="HOGENOM" id="CLU_2150437_0_0_1"/>
<dbReference type="OMA" id="HAWDLES"/>
<evidence type="ECO:0000313" key="1">
    <source>
        <dbReference type="EMBL" id="KRH70641.1"/>
    </source>
</evidence>
<dbReference type="EMBL" id="CM000835">
    <property type="protein sequence ID" value="KRH70641.1"/>
    <property type="molecule type" value="Genomic_DNA"/>
</dbReference>
<sequence length="112" mass="13332">MGLSRLKYHGDDLVLISDVEDSKMLEMLKEEEDDILYLFHCVKKWSPKLQPGYRLIWLKCKGLPLHAWDLESCGSLWNTGSTGFFTKYVWLMRPLKNRLPTRDNLNKRRYHC</sequence>
<reference evidence="1" key="3">
    <citation type="submission" date="2018-07" db="EMBL/GenBank/DDBJ databases">
        <title>WGS assembly of Glycine max.</title>
        <authorList>
            <person name="Schmutz J."/>
            <person name="Cannon S."/>
            <person name="Schlueter J."/>
            <person name="Ma J."/>
            <person name="Mitros T."/>
            <person name="Nelson W."/>
            <person name="Hyten D."/>
            <person name="Song Q."/>
            <person name="Thelen J."/>
            <person name="Cheng J."/>
            <person name="Xu D."/>
            <person name="Hellsten U."/>
            <person name="May G."/>
            <person name="Yu Y."/>
            <person name="Sakurai T."/>
            <person name="Umezawa T."/>
            <person name="Bhattacharyya M."/>
            <person name="Sandhu D."/>
            <person name="Valliyodan B."/>
            <person name="Lindquist E."/>
            <person name="Peto M."/>
            <person name="Grant D."/>
            <person name="Shu S."/>
            <person name="Goodstein D."/>
            <person name="Barry K."/>
            <person name="Futrell-Griggs M."/>
            <person name="Abernathy B."/>
            <person name="Du J."/>
            <person name="Tian Z."/>
            <person name="Zhu L."/>
            <person name="Gill N."/>
            <person name="Joshi T."/>
            <person name="Libault M."/>
            <person name="Sethuraman A."/>
            <person name="Zhang X."/>
            <person name="Shinozaki K."/>
            <person name="Nguyen H."/>
            <person name="Wing R."/>
            <person name="Cregan P."/>
            <person name="Specht J."/>
            <person name="Grimwood J."/>
            <person name="Rokhsar D."/>
            <person name="Stacey G."/>
            <person name="Shoemaker R."/>
            <person name="Jackson S."/>
        </authorList>
    </citation>
    <scope>NUCLEOTIDE SEQUENCE</scope>
    <source>
        <tissue evidence="1">Callus</tissue>
    </source>
</reference>
<dbReference type="OrthoDB" id="1749329at2759"/>
<dbReference type="Gramene" id="KRH70641">
    <property type="protein sequence ID" value="KRH70641"/>
    <property type="gene ID" value="GLYMA_02G102100"/>
</dbReference>
<reference evidence="1 2" key="1">
    <citation type="journal article" date="2010" name="Nature">
        <title>Genome sequence of the palaeopolyploid soybean.</title>
        <authorList>
            <person name="Schmutz J."/>
            <person name="Cannon S.B."/>
            <person name="Schlueter J."/>
            <person name="Ma J."/>
            <person name="Mitros T."/>
            <person name="Nelson W."/>
            <person name="Hyten D.L."/>
            <person name="Song Q."/>
            <person name="Thelen J.J."/>
            <person name="Cheng J."/>
            <person name="Xu D."/>
            <person name="Hellsten U."/>
            <person name="May G.D."/>
            <person name="Yu Y."/>
            <person name="Sakurai T."/>
            <person name="Umezawa T."/>
            <person name="Bhattacharyya M.K."/>
            <person name="Sandhu D."/>
            <person name="Valliyodan B."/>
            <person name="Lindquist E."/>
            <person name="Peto M."/>
            <person name="Grant D."/>
            <person name="Shu S."/>
            <person name="Goodstein D."/>
            <person name="Barry K."/>
            <person name="Futrell-Griggs M."/>
            <person name="Abernathy B."/>
            <person name="Du J."/>
            <person name="Tian Z."/>
            <person name="Zhu L."/>
            <person name="Gill N."/>
            <person name="Joshi T."/>
            <person name="Libault M."/>
            <person name="Sethuraman A."/>
            <person name="Zhang X.-C."/>
            <person name="Shinozaki K."/>
            <person name="Nguyen H.T."/>
            <person name="Wing R.A."/>
            <person name="Cregan P."/>
            <person name="Specht J."/>
            <person name="Grimwood J."/>
            <person name="Rokhsar D."/>
            <person name="Stacey G."/>
            <person name="Shoemaker R.C."/>
            <person name="Jackson S.A."/>
        </authorList>
    </citation>
    <scope>NUCLEOTIDE SEQUENCE [LARGE SCALE GENOMIC DNA]</scope>
    <source>
        <strain evidence="2">cv. Williams 82</strain>
        <tissue evidence="1">Callus</tissue>
    </source>
</reference>
<dbReference type="InParanoid" id="K7K7H8"/>